<gene>
    <name evidence="1" type="ORF">POSPLADRAFT_1042048</name>
</gene>
<dbReference type="GeneID" id="36322973"/>
<dbReference type="Proteomes" id="UP000194127">
    <property type="component" value="Unassembled WGS sequence"/>
</dbReference>
<sequence length="52" mass="6075">MDSVPRIVDEVEWLRYQMSVPSRVTADENDHEPEQTMLEVHHLCRALDDLAP</sequence>
<dbReference type="EMBL" id="KZ110616">
    <property type="protein sequence ID" value="OSX56174.1"/>
    <property type="molecule type" value="Genomic_DNA"/>
</dbReference>
<dbReference type="AlphaFoldDB" id="A0A1X6MID1"/>
<accession>A0A1X6MID1</accession>
<name>A0A1X6MID1_9APHY</name>
<proteinExistence type="predicted"/>
<reference evidence="1 2" key="1">
    <citation type="submission" date="2017-04" db="EMBL/GenBank/DDBJ databases">
        <title>Genome Sequence of the Model Brown-Rot Fungus Postia placenta SB12.</title>
        <authorList>
            <consortium name="DOE Joint Genome Institute"/>
            <person name="Gaskell J."/>
            <person name="Kersten P."/>
            <person name="Larrondo L.F."/>
            <person name="Canessa P."/>
            <person name="Martinez D."/>
            <person name="Hibbett D."/>
            <person name="Schmoll M."/>
            <person name="Kubicek C.P."/>
            <person name="Martinez A.T."/>
            <person name="Yadav J."/>
            <person name="Master E."/>
            <person name="Magnuson J.K."/>
            <person name="James T."/>
            <person name="Yaver D."/>
            <person name="Berka R."/>
            <person name="Labutti K."/>
            <person name="Lipzen A."/>
            <person name="Aerts A."/>
            <person name="Barry K."/>
            <person name="Henrissat B."/>
            <person name="Blanchette R."/>
            <person name="Grigoriev I."/>
            <person name="Cullen D."/>
        </authorList>
    </citation>
    <scope>NUCLEOTIDE SEQUENCE [LARGE SCALE GENOMIC DNA]</scope>
    <source>
        <strain evidence="1 2">MAD-698-R-SB12</strain>
    </source>
</reference>
<dbReference type="RefSeq" id="XP_024332968.1">
    <property type="nucleotide sequence ID" value="XM_024478023.1"/>
</dbReference>
<organism evidence="1 2">
    <name type="scientific">Postia placenta MAD-698-R-SB12</name>
    <dbReference type="NCBI Taxonomy" id="670580"/>
    <lineage>
        <taxon>Eukaryota</taxon>
        <taxon>Fungi</taxon>
        <taxon>Dikarya</taxon>
        <taxon>Basidiomycota</taxon>
        <taxon>Agaricomycotina</taxon>
        <taxon>Agaricomycetes</taxon>
        <taxon>Polyporales</taxon>
        <taxon>Adustoporiaceae</taxon>
        <taxon>Rhodonia</taxon>
    </lineage>
</organism>
<evidence type="ECO:0000313" key="1">
    <source>
        <dbReference type="EMBL" id="OSX56174.1"/>
    </source>
</evidence>
<keyword evidence="2" id="KW-1185">Reference proteome</keyword>
<evidence type="ECO:0000313" key="2">
    <source>
        <dbReference type="Proteomes" id="UP000194127"/>
    </source>
</evidence>
<protein>
    <submittedName>
        <fullName evidence="1">Uncharacterized protein</fullName>
    </submittedName>
</protein>